<dbReference type="PANTHER" id="PTHR48111:SF1">
    <property type="entry name" value="TWO-COMPONENT RESPONSE REGULATOR ORR33"/>
    <property type="match status" value="1"/>
</dbReference>
<dbReference type="Gene3D" id="6.10.250.690">
    <property type="match status" value="1"/>
</dbReference>
<keyword evidence="5" id="KW-0804">Transcription</keyword>
<protein>
    <submittedName>
        <fullName evidence="10">DNA-binding response regulator</fullName>
    </submittedName>
</protein>
<dbReference type="GO" id="GO:0032993">
    <property type="term" value="C:protein-DNA complex"/>
    <property type="evidence" value="ECO:0007669"/>
    <property type="project" value="TreeGrafter"/>
</dbReference>
<sequence length="283" mass="29637">MRKIDAEGARVARILIAEDEADLLDALVQLLEHEGHEVEGAADGVDALARFAARPFDLVMLDVMLPKIDGFAVCEAIRRQSAVPLIIVTALSDEDDQLRGFGLLADDYVTKPFSLGVVRERVRALLRRSGGASVGGAAGCGAGVWSGASAGSAASGSAASGSVASDFAAGSFASDSAAPAALADDAPRILSAGEVVLNVDERTALLAGRPVELTRKEFDILALMMARKGRVFTREALVEAVWGYSYVGDARMVNLHVMNLRRKLGAGVVETVRGVGYRVAKDA</sequence>
<keyword evidence="2" id="KW-0902">Two-component regulatory system</keyword>
<dbReference type="InterPro" id="IPR001867">
    <property type="entry name" value="OmpR/PhoB-type_DNA-bd"/>
</dbReference>
<reference evidence="10 11" key="1">
    <citation type="journal article" date="2018" name="Int. J. Syst. Evol. Microbiol.">
        <title>Rubneribacter badeniensis gen. nov., sp. nov. and Enteroscipio rubneri gen. nov., sp. nov., new members of the Eggerthellaceae isolated from human faeces.</title>
        <authorList>
            <person name="Danylec N."/>
            <person name="Gobl A."/>
            <person name="Stoll D.A."/>
            <person name="Hetzer B."/>
            <person name="Kulling S.E."/>
            <person name="Huch M."/>
        </authorList>
    </citation>
    <scope>NUCLEOTIDE SEQUENCE [LARGE SCALE GENOMIC DNA]</scope>
    <source>
        <strain evidence="10 11">ResAG-85</strain>
    </source>
</reference>
<dbReference type="PANTHER" id="PTHR48111">
    <property type="entry name" value="REGULATOR OF RPOS"/>
    <property type="match status" value="1"/>
</dbReference>
<evidence type="ECO:0000256" key="7">
    <source>
        <dbReference type="PROSITE-ProRule" id="PRU01091"/>
    </source>
</evidence>
<dbReference type="InterPro" id="IPR036388">
    <property type="entry name" value="WH-like_DNA-bd_sf"/>
</dbReference>
<feature type="domain" description="Response regulatory" evidence="8">
    <location>
        <begin position="13"/>
        <end position="126"/>
    </location>
</feature>
<evidence type="ECO:0000313" key="10">
    <source>
        <dbReference type="EMBL" id="PNV64590.1"/>
    </source>
</evidence>
<feature type="modified residue" description="4-aspartylphosphate" evidence="6">
    <location>
        <position position="62"/>
    </location>
</feature>
<feature type="DNA-binding region" description="OmpR/PhoB-type" evidence="7">
    <location>
        <begin position="187"/>
        <end position="281"/>
    </location>
</feature>
<evidence type="ECO:0000259" key="8">
    <source>
        <dbReference type="PROSITE" id="PS50110"/>
    </source>
</evidence>
<keyword evidence="4 7" id="KW-0238">DNA-binding</keyword>
<dbReference type="Proteomes" id="UP000236488">
    <property type="component" value="Unassembled WGS sequence"/>
</dbReference>
<dbReference type="GO" id="GO:0000156">
    <property type="term" value="F:phosphorelay response regulator activity"/>
    <property type="evidence" value="ECO:0007669"/>
    <property type="project" value="TreeGrafter"/>
</dbReference>
<dbReference type="Gene3D" id="3.40.50.2300">
    <property type="match status" value="1"/>
</dbReference>
<dbReference type="InterPro" id="IPR011006">
    <property type="entry name" value="CheY-like_superfamily"/>
</dbReference>
<feature type="domain" description="OmpR/PhoB-type" evidence="9">
    <location>
        <begin position="187"/>
        <end position="281"/>
    </location>
</feature>
<evidence type="ECO:0000259" key="9">
    <source>
        <dbReference type="PROSITE" id="PS51755"/>
    </source>
</evidence>
<name>A0A2K2U341_9ACTN</name>
<dbReference type="InterPro" id="IPR016032">
    <property type="entry name" value="Sig_transdc_resp-reg_C-effctor"/>
</dbReference>
<evidence type="ECO:0000256" key="5">
    <source>
        <dbReference type="ARBA" id="ARBA00023163"/>
    </source>
</evidence>
<gene>
    <name evidence="10" type="ORF">C2L80_11045</name>
</gene>
<evidence type="ECO:0000256" key="1">
    <source>
        <dbReference type="ARBA" id="ARBA00022553"/>
    </source>
</evidence>
<dbReference type="SUPFAM" id="SSF52172">
    <property type="entry name" value="CheY-like"/>
    <property type="match status" value="1"/>
</dbReference>
<dbReference type="CDD" id="cd17574">
    <property type="entry name" value="REC_OmpR"/>
    <property type="match status" value="1"/>
</dbReference>
<dbReference type="GO" id="GO:0006355">
    <property type="term" value="P:regulation of DNA-templated transcription"/>
    <property type="evidence" value="ECO:0007669"/>
    <property type="project" value="InterPro"/>
</dbReference>
<dbReference type="EMBL" id="PPEL01000082">
    <property type="protein sequence ID" value="PNV64590.1"/>
    <property type="molecule type" value="Genomic_DNA"/>
</dbReference>
<dbReference type="Gene3D" id="1.10.10.10">
    <property type="entry name" value="Winged helix-like DNA-binding domain superfamily/Winged helix DNA-binding domain"/>
    <property type="match status" value="1"/>
</dbReference>
<proteinExistence type="predicted"/>
<accession>A0A2K2U341</accession>
<keyword evidence="3" id="KW-0805">Transcription regulation</keyword>
<dbReference type="Pfam" id="PF00072">
    <property type="entry name" value="Response_reg"/>
    <property type="match status" value="1"/>
</dbReference>
<evidence type="ECO:0000313" key="11">
    <source>
        <dbReference type="Proteomes" id="UP000236488"/>
    </source>
</evidence>
<evidence type="ECO:0000256" key="4">
    <source>
        <dbReference type="ARBA" id="ARBA00023125"/>
    </source>
</evidence>
<dbReference type="InterPro" id="IPR039420">
    <property type="entry name" value="WalR-like"/>
</dbReference>
<dbReference type="InterPro" id="IPR001789">
    <property type="entry name" value="Sig_transdc_resp-reg_receiver"/>
</dbReference>
<organism evidence="10 11">
    <name type="scientific">Rubneribacter badeniensis</name>
    <dbReference type="NCBI Taxonomy" id="2070688"/>
    <lineage>
        <taxon>Bacteria</taxon>
        <taxon>Bacillati</taxon>
        <taxon>Actinomycetota</taxon>
        <taxon>Coriobacteriia</taxon>
        <taxon>Eggerthellales</taxon>
        <taxon>Eggerthellaceae</taxon>
        <taxon>Rubneribacter</taxon>
    </lineage>
</organism>
<evidence type="ECO:0000256" key="3">
    <source>
        <dbReference type="ARBA" id="ARBA00023015"/>
    </source>
</evidence>
<keyword evidence="1 6" id="KW-0597">Phosphoprotein</keyword>
<dbReference type="PROSITE" id="PS50110">
    <property type="entry name" value="RESPONSE_REGULATORY"/>
    <property type="match status" value="1"/>
</dbReference>
<dbReference type="SMART" id="SM00448">
    <property type="entry name" value="REC"/>
    <property type="match status" value="1"/>
</dbReference>
<dbReference type="GO" id="GO:0000976">
    <property type="term" value="F:transcription cis-regulatory region binding"/>
    <property type="evidence" value="ECO:0007669"/>
    <property type="project" value="TreeGrafter"/>
</dbReference>
<dbReference type="Pfam" id="PF00486">
    <property type="entry name" value="Trans_reg_C"/>
    <property type="match status" value="1"/>
</dbReference>
<dbReference type="PROSITE" id="PS51755">
    <property type="entry name" value="OMPR_PHOB"/>
    <property type="match status" value="1"/>
</dbReference>
<dbReference type="SMART" id="SM00862">
    <property type="entry name" value="Trans_reg_C"/>
    <property type="match status" value="1"/>
</dbReference>
<evidence type="ECO:0000256" key="2">
    <source>
        <dbReference type="ARBA" id="ARBA00023012"/>
    </source>
</evidence>
<keyword evidence="11" id="KW-1185">Reference proteome</keyword>
<evidence type="ECO:0000256" key="6">
    <source>
        <dbReference type="PROSITE-ProRule" id="PRU00169"/>
    </source>
</evidence>
<dbReference type="CDD" id="cd00383">
    <property type="entry name" value="trans_reg_C"/>
    <property type="match status" value="1"/>
</dbReference>
<dbReference type="GO" id="GO:0005829">
    <property type="term" value="C:cytosol"/>
    <property type="evidence" value="ECO:0007669"/>
    <property type="project" value="TreeGrafter"/>
</dbReference>
<comment type="caution">
    <text evidence="10">The sequence shown here is derived from an EMBL/GenBank/DDBJ whole genome shotgun (WGS) entry which is preliminary data.</text>
</comment>
<dbReference type="SUPFAM" id="SSF46894">
    <property type="entry name" value="C-terminal effector domain of the bipartite response regulators"/>
    <property type="match status" value="1"/>
</dbReference>
<dbReference type="AlphaFoldDB" id="A0A2K2U341"/>